<dbReference type="PANTHER" id="PTHR11096:SF0">
    <property type="entry name" value="RNA 3'-TERMINAL PHOSPHATE CYCLASE"/>
    <property type="match status" value="1"/>
</dbReference>
<dbReference type="PANTHER" id="PTHR11096">
    <property type="entry name" value="RNA 3' TERMINAL PHOSPHATE CYCLASE"/>
    <property type="match status" value="1"/>
</dbReference>
<evidence type="ECO:0000256" key="1">
    <source>
        <dbReference type="ARBA" id="ARBA00009206"/>
    </source>
</evidence>
<keyword evidence="2" id="KW-0436">Ligase</keyword>
<dbReference type="RefSeq" id="WP_093882227.1">
    <property type="nucleotide sequence ID" value="NZ_FOBS01000003.1"/>
</dbReference>
<evidence type="ECO:0000313" key="9">
    <source>
        <dbReference type="Proteomes" id="UP000198744"/>
    </source>
</evidence>
<dbReference type="Gene3D" id="3.65.10.20">
    <property type="entry name" value="RNA 3'-terminal phosphate cyclase domain"/>
    <property type="match status" value="1"/>
</dbReference>
<gene>
    <name evidence="8" type="ORF">SAMN04489760_10388</name>
</gene>
<dbReference type="InterPro" id="IPR036553">
    <property type="entry name" value="RPTC_insert"/>
</dbReference>
<feature type="domain" description="RNA 3'-terminal phosphate cyclase" evidence="6">
    <location>
        <begin position="10"/>
        <end position="340"/>
    </location>
</feature>
<dbReference type="InterPro" id="IPR013792">
    <property type="entry name" value="RNA3'P_cycl/enolpyr_Trfase_a/b"/>
</dbReference>
<reference evidence="8 9" key="1">
    <citation type="submission" date="2016-10" db="EMBL/GenBank/DDBJ databases">
        <authorList>
            <person name="de Groot N.N."/>
        </authorList>
    </citation>
    <scope>NUCLEOTIDE SEQUENCE [LARGE SCALE GENOMIC DNA]</scope>
    <source>
        <strain evidence="8 9">DSM 8423</strain>
    </source>
</reference>
<dbReference type="OrthoDB" id="9789235at2"/>
<organism evidence="8 9">
    <name type="scientific">Syntrophus gentianae</name>
    <dbReference type="NCBI Taxonomy" id="43775"/>
    <lineage>
        <taxon>Bacteria</taxon>
        <taxon>Pseudomonadati</taxon>
        <taxon>Thermodesulfobacteriota</taxon>
        <taxon>Syntrophia</taxon>
        <taxon>Syntrophales</taxon>
        <taxon>Syntrophaceae</taxon>
        <taxon>Syntrophus</taxon>
    </lineage>
</organism>
<dbReference type="InterPro" id="IPR023797">
    <property type="entry name" value="RNA3'_phos_cyclase_dom"/>
</dbReference>
<feature type="domain" description="RNA 3'-terminal phosphate cyclase insert" evidence="7">
    <location>
        <begin position="183"/>
        <end position="288"/>
    </location>
</feature>
<dbReference type="Pfam" id="PF01137">
    <property type="entry name" value="RTC"/>
    <property type="match status" value="1"/>
</dbReference>
<dbReference type="GO" id="GO:0003963">
    <property type="term" value="F:RNA-3'-phosphate cyclase activity"/>
    <property type="evidence" value="ECO:0007669"/>
    <property type="project" value="UniProtKB-UniRule"/>
</dbReference>
<dbReference type="SUPFAM" id="SSF55205">
    <property type="entry name" value="EPT/RTPC-like"/>
    <property type="match status" value="1"/>
</dbReference>
<sequence>MIEIDGSRKSGSGTIVRDAVSLSALALQDLSLTNIRAKRLPKPGLRAQHLRGIEAIADLCQGRLEGASIGARAIRFFPGRTIRGGRYAWDIGTAGSTTMLVLCVLPLALYADRPSCFHITGGLFQDFAPSVYSLQHVLLPLLKRMGAEIELRILRPGYVPQGQGRIVLDVKPLKRPLAPLNLTDPGKLLSIQGIALSSLLKERRVSDRMADECRKNLQAQGYSVSLELLYDTEESPVYEKPAAQAGAALAIWAKTDTGCLLGADCAGAPRRSSEYIGRKVARSLTEALQSGTALDVHVADQIIPFAALAEGWSSFSIPEVTDHIESRLWLVETFLGAKTELSNSTLRIRGIGYRKNPA</sequence>
<dbReference type="GO" id="GO:0000166">
    <property type="term" value="F:nucleotide binding"/>
    <property type="evidence" value="ECO:0007669"/>
    <property type="project" value="UniProtKB-KW"/>
</dbReference>
<name>A0A1H7V9C6_9BACT</name>
<dbReference type="NCBIfam" id="TIGR03399">
    <property type="entry name" value="RNA_3prim_cycl"/>
    <property type="match status" value="1"/>
</dbReference>
<dbReference type="STRING" id="43775.SAMN04489760_10388"/>
<dbReference type="EMBL" id="FOBS01000003">
    <property type="protein sequence ID" value="SEM05357.1"/>
    <property type="molecule type" value="Genomic_DNA"/>
</dbReference>
<proteinExistence type="inferred from homology"/>
<dbReference type="InterPro" id="IPR037136">
    <property type="entry name" value="RNA3'_phos_cyclase_dom_sf"/>
</dbReference>
<dbReference type="InterPro" id="IPR013791">
    <property type="entry name" value="RNA3'-term_phos_cycl_insert"/>
</dbReference>
<dbReference type="Proteomes" id="UP000198744">
    <property type="component" value="Unassembled WGS sequence"/>
</dbReference>
<evidence type="ECO:0000256" key="5">
    <source>
        <dbReference type="NCBIfam" id="TIGR03399"/>
    </source>
</evidence>
<dbReference type="InterPro" id="IPR017770">
    <property type="entry name" value="RNA3'_term_phos_cyc_type_1"/>
</dbReference>
<evidence type="ECO:0000259" key="6">
    <source>
        <dbReference type="Pfam" id="PF01137"/>
    </source>
</evidence>
<dbReference type="InterPro" id="IPR000228">
    <property type="entry name" value="RNA3'_term_phos_cyc"/>
</dbReference>
<dbReference type="GO" id="GO:0006396">
    <property type="term" value="P:RNA processing"/>
    <property type="evidence" value="ECO:0007669"/>
    <property type="project" value="UniProtKB-UniRule"/>
</dbReference>
<evidence type="ECO:0000313" key="8">
    <source>
        <dbReference type="EMBL" id="SEM05357.1"/>
    </source>
</evidence>
<dbReference type="Pfam" id="PF05189">
    <property type="entry name" value="RTC_insert"/>
    <property type="match status" value="1"/>
</dbReference>
<protein>
    <recommendedName>
        <fullName evidence="5">RNA 3'-terminal phosphate cyclase</fullName>
        <ecNumber evidence="5">6.5.1.4</ecNumber>
    </recommendedName>
</protein>
<evidence type="ECO:0000256" key="2">
    <source>
        <dbReference type="ARBA" id="ARBA00022598"/>
    </source>
</evidence>
<dbReference type="EC" id="6.5.1.4" evidence="5"/>
<evidence type="ECO:0000256" key="3">
    <source>
        <dbReference type="ARBA" id="ARBA00022741"/>
    </source>
</evidence>
<accession>A0A1H7V9C6</accession>
<keyword evidence="3" id="KW-0547">Nucleotide-binding</keyword>
<dbReference type="AlphaFoldDB" id="A0A1H7V9C6"/>
<comment type="catalytic activity">
    <reaction evidence="4">
        <text>a 3'-end 3'-phospho-ribonucleotide-RNA + ATP = a 3'-end 2',3'-cyclophospho-ribonucleotide-RNA + AMP + diphosphate</text>
        <dbReference type="Rhea" id="RHEA:23976"/>
        <dbReference type="Rhea" id="RHEA-COMP:10463"/>
        <dbReference type="Rhea" id="RHEA-COMP:10464"/>
        <dbReference type="ChEBI" id="CHEBI:30616"/>
        <dbReference type="ChEBI" id="CHEBI:33019"/>
        <dbReference type="ChEBI" id="CHEBI:83062"/>
        <dbReference type="ChEBI" id="CHEBI:83064"/>
        <dbReference type="ChEBI" id="CHEBI:456215"/>
        <dbReference type="EC" id="6.5.1.4"/>
    </reaction>
</comment>
<comment type="similarity">
    <text evidence="1">Belongs to the RNA 3'-terminal cyclase family. Type 1 subfamily.</text>
</comment>
<dbReference type="Gene3D" id="3.30.360.20">
    <property type="entry name" value="RNA 3'-terminal phosphate cyclase, insert domain"/>
    <property type="match status" value="1"/>
</dbReference>
<dbReference type="PIRSF" id="PIRSF005378">
    <property type="entry name" value="RNA3'_term_phos_cycl_euk"/>
    <property type="match status" value="1"/>
</dbReference>
<evidence type="ECO:0000256" key="4">
    <source>
        <dbReference type="ARBA" id="ARBA00024481"/>
    </source>
</evidence>
<evidence type="ECO:0000259" key="7">
    <source>
        <dbReference type="Pfam" id="PF05189"/>
    </source>
</evidence>
<keyword evidence="9" id="KW-1185">Reference proteome</keyword>